<evidence type="ECO:0000256" key="10">
    <source>
        <dbReference type="PROSITE-ProRule" id="PRU01384"/>
    </source>
</evidence>
<gene>
    <name evidence="9" type="primary">gyrA</name>
    <name evidence="13" type="ORF">CUN49_05490</name>
</gene>
<dbReference type="Pfam" id="PF03989">
    <property type="entry name" value="DNA_gyraseA_C"/>
    <property type="match status" value="6"/>
</dbReference>
<evidence type="ECO:0000256" key="6">
    <source>
        <dbReference type="ARBA" id="ARBA00023125"/>
    </source>
</evidence>
<dbReference type="Proteomes" id="UP000229681">
    <property type="component" value="Unassembled WGS sequence"/>
</dbReference>
<dbReference type="SMART" id="SM00434">
    <property type="entry name" value="TOP4c"/>
    <property type="match status" value="1"/>
</dbReference>
<name>A0A2M8PFW7_9CHLR</name>
<dbReference type="GO" id="GO:0005737">
    <property type="term" value="C:cytoplasm"/>
    <property type="evidence" value="ECO:0007669"/>
    <property type="project" value="UniProtKB-SubCell"/>
</dbReference>
<comment type="subcellular location">
    <subcellularLocation>
        <location evidence="9">Cytoplasm</location>
    </subcellularLocation>
</comment>
<dbReference type="Gene3D" id="1.10.268.10">
    <property type="entry name" value="Topoisomerase, domain 3"/>
    <property type="match status" value="1"/>
</dbReference>
<evidence type="ECO:0000259" key="12">
    <source>
        <dbReference type="PROSITE" id="PS52040"/>
    </source>
</evidence>
<comment type="catalytic activity">
    <reaction evidence="1 9 10">
        <text>ATP-dependent breakage, passage and rejoining of double-stranded DNA.</text>
        <dbReference type="EC" id="5.6.2.2"/>
    </reaction>
</comment>
<keyword evidence="9" id="KW-0963">Cytoplasm</keyword>
<dbReference type="InterPro" id="IPR006691">
    <property type="entry name" value="GyrA/parC_rep"/>
</dbReference>
<evidence type="ECO:0000256" key="1">
    <source>
        <dbReference type="ARBA" id="ARBA00000185"/>
    </source>
</evidence>
<dbReference type="NCBIfam" id="NF004044">
    <property type="entry name" value="PRK05561.1"/>
    <property type="match status" value="1"/>
</dbReference>
<comment type="function">
    <text evidence="9">A type II topoisomerase that negatively supercoils closed circular double-stranded (ds) DNA in an ATP-dependent manner to modulate DNA topology and maintain chromosomes in an underwound state. Negative supercoiling favors strand separation, and DNA replication, transcription, recombination and repair, all of which involve strand separation. Also able to catalyze the interconversion of other topological isomers of dsDNA rings, including catenanes and knotted rings. Type II topoisomerases break and join 2 DNA strands simultaneously in an ATP-dependent manner.</text>
</comment>
<keyword evidence="4 9" id="KW-0067">ATP-binding</keyword>
<dbReference type="Gene3D" id="3.90.199.10">
    <property type="entry name" value="Topoisomerase II, domain 5"/>
    <property type="match status" value="1"/>
</dbReference>
<dbReference type="FunFam" id="2.120.10.90:FF:000005">
    <property type="entry name" value="DNA topoisomerase 4 subunit A"/>
    <property type="match status" value="1"/>
</dbReference>
<dbReference type="SUPFAM" id="SSF56719">
    <property type="entry name" value="Type II DNA topoisomerase"/>
    <property type="match status" value="1"/>
</dbReference>
<dbReference type="PANTHER" id="PTHR43493">
    <property type="entry name" value="DNA GYRASE/TOPOISOMERASE SUBUNIT A"/>
    <property type="match status" value="1"/>
</dbReference>
<dbReference type="EC" id="5.6.2.2" evidence="9"/>
<dbReference type="CDD" id="cd00187">
    <property type="entry name" value="TOP4c"/>
    <property type="match status" value="1"/>
</dbReference>
<dbReference type="FunFam" id="3.30.1360.40:FF:000002">
    <property type="entry name" value="DNA gyrase subunit A"/>
    <property type="match status" value="1"/>
</dbReference>
<reference evidence="13 14" key="1">
    <citation type="submission" date="2017-11" db="EMBL/GenBank/DDBJ databases">
        <title>Evolution of Phototrophy in the Chloroflexi Phylum Driven by Horizontal Gene Transfer.</title>
        <authorList>
            <person name="Ward L.M."/>
            <person name="Hemp J."/>
            <person name="Shih P.M."/>
            <person name="Mcglynn S.E."/>
            <person name="Fischer W."/>
        </authorList>
    </citation>
    <scope>NUCLEOTIDE SEQUENCE [LARGE SCALE GENOMIC DNA]</scope>
    <source>
        <strain evidence="13">JP3_13</strain>
    </source>
</reference>
<dbReference type="InterPro" id="IPR013757">
    <property type="entry name" value="Topo_IIA_A_a_sf"/>
</dbReference>
<evidence type="ECO:0000256" key="9">
    <source>
        <dbReference type="HAMAP-Rule" id="MF_01897"/>
    </source>
</evidence>
<comment type="subunit">
    <text evidence="8">Heterotetramer composed of ParC and ParE.</text>
</comment>
<evidence type="ECO:0000256" key="2">
    <source>
        <dbReference type="ARBA" id="ARBA00008263"/>
    </source>
</evidence>
<evidence type="ECO:0000256" key="8">
    <source>
        <dbReference type="ARBA" id="ARBA00063644"/>
    </source>
</evidence>
<dbReference type="NCBIfam" id="TIGR01063">
    <property type="entry name" value="gyrA"/>
    <property type="match status" value="1"/>
</dbReference>
<dbReference type="PANTHER" id="PTHR43493:SF5">
    <property type="entry name" value="DNA GYRASE SUBUNIT A, CHLOROPLASTIC_MITOCHONDRIAL"/>
    <property type="match status" value="1"/>
</dbReference>
<organism evidence="13 14">
    <name type="scientific">Candidatus Thermofonsia Clade 1 bacterium</name>
    <dbReference type="NCBI Taxonomy" id="2364210"/>
    <lineage>
        <taxon>Bacteria</taxon>
        <taxon>Bacillati</taxon>
        <taxon>Chloroflexota</taxon>
        <taxon>Candidatus Thermofontia</taxon>
        <taxon>Candidatus Thermofonsia Clade 1</taxon>
    </lineage>
</organism>
<accession>A0A2M8PFW7</accession>
<dbReference type="NCBIfam" id="NF004043">
    <property type="entry name" value="PRK05560.1"/>
    <property type="match status" value="1"/>
</dbReference>
<keyword evidence="5 9" id="KW-0799">Topoisomerase</keyword>
<dbReference type="AlphaFoldDB" id="A0A2M8PFW7"/>
<feature type="active site" description="O-(5'-phospho-DNA)-tyrosine intermediate" evidence="9 10">
    <location>
        <position position="120"/>
    </location>
</feature>
<dbReference type="InterPro" id="IPR013760">
    <property type="entry name" value="Topo_IIA-like_dom_sf"/>
</dbReference>
<evidence type="ECO:0000256" key="7">
    <source>
        <dbReference type="ARBA" id="ARBA00023235"/>
    </source>
</evidence>
<dbReference type="FunFam" id="1.10.268.10:FF:000001">
    <property type="entry name" value="DNA gyrase subunit A"/>
    <property type="match status" value="1"/>
</dbReference>
<dbReference type="Pfam" id="PF00521">
    <property type="entry name" value="DNA_topoisoIV"/>
    <property type="match status" value="1"/>
</dbReference>
<comment type="caution">
    <text evidence="13">The sequence shown here is derived from an EMBL/GenBank/DDBJ whole genome shotgun (WGS) entry which is preliminary data.</text>
</comment>
<evidence type="ECO:0000256" key="4">
    <source>
        <dbReference type="ARBA" id="ARBA00022840"/>
    </source>
</evidence>
<comment type="similarity">
    <text evidence="2 9">Belongs to the type II topoisomerase GyrA/ParC subunit family.</text>
</comment>
<dbReference type="GO" id="GO:0034335">
    <property type="term" value="F:DNA negative supercoiling activity"/>
    <property type="evidence" value="ECO:0007669"/>
    <property type="project" value="UniProtKB-ARBA"/>
</dbReference>
<keyword evidence="6 9" id="KW-0238">DNA-binding</keyword>
<evidence type="ECO:0000313" key="13">
    <source>
        <dbReference type="EMBL" id="PJF36436.1"/>
    </source>
</evidence>
<dbReference type="EMBL" id="PGTM01000054">
    <property type="protein sequence ID" value="PJF36436.1"/>
    <property type="molecule type" value="Genomic_DNA"/>
</dbReference>
<comment type="miscellaneous">
    <text evidence="9">Few gyrases are as efficient as E.coli at forming negative supercoils. Not all organisms have 2 type II topoisomerases; in organisms with a single type II topoisomerase this enzyme also has to decatenate newly replicated chromosomes.</text>
</comment>
<dbReference type="InterPro" id="IPR005743">
    <property type="entry name" value="GyrA"/>
</dbReference>
<keyword evidence="7 9" id="KW-0413">Isomerase</keyword>
<feature type="short sequence motif" description="GyrA-box" evidence="9">
    <location>
        <begin position="528"/>
        <end position="534"/>
    </location>
</feature>
<dbReference type="InterPro" id="IPR050220">
    <property type="entry name" value="Type_II_DNA_Topoisomerases"/>
</dbReference>
<dbReference type="InterPro" id="IPR035516">
    <property type="entry name" value="Gyrase/topoIV_suA_C"/>
</dbReference>
<dbReference type="SUPFAM" id="SSF101904">
    <property type="entry name" value="GyrA/ParC C-terminal domain-like"/>
    <property type="match status" value="1"/>
</dbReference>
<proteinExistence type="inferred from homology"/>
<dbReference type="GO" id="GO:0005694">
    <property type="term" value="C:chromosome"/>
    <property type="evidence" value="ECO:0007669"/>
    <property type="project" value="InterPro"/>
</dbReference>
<evidence type="ECO:0000256" key="5">
    <source>
        <dbReference type="ARBA" id="ARBA00023029"/>
    </source>
</evidence>
<dbReference type="GO" id="GO:0006265">
    <property type="term" value="P:DNA topological change"/>
    <property type="evidence" value="ECO:0007669"/>
    <property type="project" value="UniProtKB-UniRule"/>
</dbReference>
<feature type="domain" description="Topo IIA-type catalytic" evidence="12">
    <location>
        <begin position="32"/>
        <end position="501"/>
    </location>
</feature>
<sequence>MDIGTIRTVAIDEEMRDSYLDYAMSVIVARALPDARDGLKPVHRRILYVMHDMGLRPNAPYKKSARIVGEVLGKYHPHGDGAIYDAMARLAQDFSMRYPLVDGQGNFGSIDGDSPAAMRYTEARLAPIAEEMLLDLEMNTVDWTDNFDGSLQEPTVLPARLPNLLVNGSSGIAVGMATNIPPHNLREVAAAVAYLIDRYDDLDNVSVDDLMQFIKAPDFPTGATIIGGEALREVYATGRGKLTVRATCQIEELKSGKQAIIVTEIPYQLSKTAIIERLVQLVKEGRLDSISDLRDESDRQGMRIVIELKRGAQPLKVLNQLYKFSQLQTTIGVQLLALVEGEPRTISLKRALQIYIEHRREVIRRRSEFELEKMRARAHILEGYLKALDAIDAIIQTIREAQDTDSAREALAGRFEFSEAQARAILELQLRRLAALEHRKIAEEYEQVRDRIAYLEDLLAHPAKILALIKSDLNEVAEKFGDARRTRLDLTASADFDEADLVRDEEMLIAVTQRGYIKRTPAALYRAQARGGRGTTGIAKRDEDNVEHLLSANSLAYLLFFTNRGKVYAQRTFQVPEADRAGKGVLLTNVLALSEDERVTAITCVEDFESGFFVLCTRKGRIKRVKCSEFAAVRANGLIAMTLEEDDRLQWVRRTSGSDRLILVTANGRALLFEEDQVRPMGRAAAGVRAIRLQEDDFLAGVDVVNSTVSELLIVTARGYSKRVSISEYPLKRRFGIGVRTISLRALERFGQIVSVRTLRSNDEVTFITRNGMTLRTRADSIRLTGRAAQGVRAVRVQSDDQVVSVAVMEARSAELTASALKVSANGEGAPDLSLPQAEGIGALLPNGDSSELDYRLDVEDELEEGLEDDFADDEADSDSEGESDDAEGE</sequence>
<dbReference type="Gene3D" id="3.30.1360.40">
    <property type="match status" value="1"/>
</dbReference>
<dbReference type="FunFam" id="3.90.199.10:FF:000001">
    <property type="entry name" value="DNA gyrase subunit A"/>
    <property type="match status" value="1"/>
</dbReference>
<feature type="compositionally biased region" description="Acidic residues" evidence="11">
    <location>
        <begin position="859"/>
        <end position="890"/>
    </location>
</feature>
<dbReference type="GO" id="GO:0005524">
    <property type="term" value="F:ATP binding"/>
    <property type="evidence" value="ECO:0007669"/>
    <property type="project" value="UniProtKB-UniRule"/>
</dbReference>
<keyword evidence="3 9" id="KW-0547">Nucleotide-binding</keyword>
<dbReference type="GO" id="GO:0003677">
    <property type="term" value="F:DNA binding"/>
    <property type="evidence" value="ECO:0007669"/>
    <property type="project" value="UniProtKB-UniRule"/>
</dbReference>
<dbReference type="InterPro" id="IPR002205">
    <property type="entry name" value="Topo_IIA_dom_A"/>
</dbReference>
<dbReference type="HAMAP" id="MF_01897">
    <property type="entry name" value="GyrA"/>
    <property type="match status" value="1"/>
</dbReference>
<evidence type="ECO:0000256" key="3">
    <source>
        <dbReference type="ARBA" id="ARBA00022741"/>
    </source>
</evidence>
<dbReference type="Gene3D" id="2.120.10.90">
    <property type="entry name" value="DNA gyrase/topoisomerase IV, subunit A, C-terminal"/>
    <property type="match status" value="1"/>
</dbReference>
<dbReference type="InterPro" id="IPR013758">
    <property type="entry name" value="Topo_IIA_A/C_ab"/>
</dbReference>
<dbReference type="GO" id="GO:0009330">
    <property type="term" value="C:DNA topoisomerase type II (double strand cut, ATP-hydrolyzing) complex"/>
    <property type="evidence" value="ECO:0007669"/>
    <property type="project" value="TreeGrafter"/>
</dbReference>
<evidence type="ECO:0000313" key="14">
    <source>
        <dbReference type="Proteomes" id="UP000229681"/>
    </source>
</evidence>
<feature type="region of interest" description="Disordered" evidence="11">
    <location>
        <begin position="841"/>
        <end position="890"/>
    </location>
</feature>
<dbReference type="PROSITE" id="PS52040">
    <property type="entry name" value="TOPO_IIA"/>
    <property type="match status" value="1"/>
</dbReference>
<evidence type="ECO:0000256" key="11">
    <source>
        <dbReference type="SAM" id="MobiDB-lite"/>
    </source>
</evidence>
<comment type="subunit">
    <text evidence="9">Heterotetramer, composed of two GyrA and two GyrB chains. In the heterotetramer, GyrA contains the active site tyrosine that forms a transient covalent intermediate with DNA, while GyrB binds cofactors and catalyzes ATP hydrolysis.</text>
</comment>
<dbReference type="GO" id="GO:0006261">
    <property type="term" value="P:DNA-templated DNA replication"/>
    <property type="evidence" value="ECO:0007669"/>
    <property type="project" value="UniProtKB-UniRule"/>
</dbReference>
<protein>
    <recommendedName>
        <fullName evidence="9">DNA gyrase subunit A</fullName>
        <ecNumber evidence="9">5.6.2.2</ecNumber>
    </recommendedName>
</protein>